<dbReference type="EC" id="3.1.26.11" evidence="8"/>
<evidence type="ECO:0000313" key="10">
    <source>
        <dbReference type="Proteomes" id="UP000179797"/>
    </source>
</evidence>
<evidence type="ECO:0000256" key="6">
    <source>
        <dbReference type="ARBA" id="ARBA00022801"/>
    </source>
</evidence>
<dbReference type="GO" id="GO:0008270">
    <property type="term" value="F:zinc ion binding"/>
    <property type="evidence" value="ECO:0007669"/>
    <property type="project" value="UniProtKB-UniRule"/>
</dbReference>
<evidence type="ECO:0000256" key="4">
    <source>
        <dbReference type="ARBA" id="ARBA00022723"/>
    </source>
</evidence>
<keyword evidence="10" id="KW-1185">Reference proteome</keyword>
<feature type="binding site" evidence="8">
    <location>
        <position position="67"/>
    </location>
    <ligand>
        <name>Zn(2+)</name>
        <dbReference type="ChEBI" id="CHEBI:29105"/>
        <label>2</label>
        <note>catalytic</note>
    </ligand>
</feature>
<dbReference type="GO" id="GO:0042781">
    <property type="term" value="F:3'-tRNA processing endoribonuclease activity"/>
    <property type="evidence" value="ECO:0007669"/>
    <property type="project" value="UniProtKB-UniRule"/>
</dbReference>
<feature type="binding site" evidence="8">
    <location>
        <position position="210"/>
    </location>
    <ligand>
        <name>Zn(2+)</name>
        <dbReference type="ChEBI" id="CHEBI:29105"/>
        <label>2</label>
        <note>catalytic</note>
    </ligand>
</feature>
<keyword evidence="5 8" id="KW-0255">Endonuclease</keyword>
<dbReference type="AlphaFoldDB" id="A0A1S1YYJ9"/>
<evidence type="ECO:0000256" key="5">
    <source>
        <dbReference type="ARBA" id="ARBA00022759"/>
    </source>
</evidence>
<feature type="binding site" evidence="8">
    <location>
        <position position="268"/>
    </location>
    <ligand>
        <name>Zn(2+)</name>
        <dbReference type="ChEBI" id="CHEBI:29105"/>
        <label>2</label>
        <note>catalytic</note>
    </ligand>
</feature>
<dbReference type="SUPFAM" id="SSF56281">
    <property type="entry name" value="Metallo-hydrolase/oxidoreductase"/>
    <property type="match status" value="1"/>
</dbReference>
<evidence type="ECO:0000256" key="3">
    <source>
        <dbReference type="ARBA" id="ARBA00022722"/>
    </source>
</evidence>
<dbReference type="NCBIfam" id="TIGR02651">
    <property type="entry name" value="RNase_Z"/>
    <property type="match status" value="1"/>
</dbReference>
<dbReference type="InterPro" id="IPR036866">
    <property type="entry name" value="RibonucZ/Hydroxyglut_hydro"/>
</dbReference>
<keyword evidence="3 8" id="KW-0540">Nuclease</keyword>
<proteinExistence type="inferred from homology"/>
<organism evidence="9 10">
    <name type="scientific">Flammeovirga pacifica</name>
    <dbReference type="NCBI Taxonomy" id="915059"/>
    <lineage>
        <taxon>Bacteria</taxon>
        <taxon>Pseudomonadati</taxon>
        <taxon>Bacteroidota</taxon>
        <taxon>Cytophagia</taxon>
        <taxon>Cytophagales</taxon>
        <taxon>Flammeovirgaceae</taxon>
        <taxon>Flammeovirga</taxon>
    </lineage>
</organism>
<feature type="binding site" evidence="8">
    <location>
        <position position="64"/>
    </location>
    <ligand>
        <name>Zn(2+)</name>
        <dbReference type="ChEBI" id="CHEBI:29105"/>
        <label>1</label>
        <note>catalytic</note>
    </ligand>
</feature>
<evidence type="ECO:0000313" key="9">
    <source>
        <dbReference type="EMBL" id="OHX66082.1"/>
    </source>
</evidence>
<feature type="binding site" evidence="8">
    <location>
        <position position="66"/>
    </location>
    <ligand>
        <name>Zn(2+)</name>
        <dbReference type="ChEBI" id="CHEBI:29105"/>
        <label>2</label>
        <note>catalytic</note>
    </ligand>
</feature>
<dbReference type="PANTHER" id="PTHR46018">
    <property type="entry name" value="ZINC PHOSPHODIESTERASE ELAC PROTEIN 1"/>
    <property type="match status" value="1"/>
</dbReference>
<comment type="subunit">
    <text evidence="1 8">Homodimer.</text>
</comment>
<dbReference type="Gene3D" id="3.60.15.10">
    <property type="entry name" value="Ribonuclease Z/Hydroxyacylglutathione hydrolase-like"/>
    <property type="match status" value="1"/>
</dbReference>
<keyword evidence="2 8" id="KW-0819">tRNA processing</keyword>
<dbReference type="HAMAP" id="MF_01818">
    <property type="entry name" value="RNase_Z_BN"/>
    <property type="match status" value="1"/>
</dbReference>
<comment type="caution">
    <text evidence="9">The sequence shown here is derived from an EMBL/GenBank/DDBJ whole genome shotgun (WGS) entry which is preliminary data.</text>
</comment>
<accession>A0A1S1YYJ9</accession>
<keyword evidence="7 8" id="KW-0862">Zinc</keyword>
<feature type="binding site" evidence="8">
    <location>
        <position position="62"/>
    </location>
    <ligand>
        <name>Zn(2+)</name>
        <dbReference type="ChEBI" id="CHEBI:29105"/>
        <label>1</label>
        <note>catalytic</note>
    </ligand>
</feature>
<keyword evidence="6 8" id="KW-0378">Hydrolase</keyword>
<dbReference type="NCBIfam" id="NF000801">
    <property type="entry name" value="PRK00055.1-3"/>
    <property type="match status" value="1"/>
</dbReference>
<evidence type="ECO:0000256" key="7">
    <source>
        <dbReference type="ARBA" id="ARBA00022833"/>
    </source>
</evidence>
<dbReference type="RefSeq" id="WP_044218670.1">
    <property type="nucleotide sequence ID" value="NZ_JRYR02000001.1"/>
</dbReference>
<reference evidence="9 10" key="1">
    <citation type="journal article" date="2012" name="Int. J. Syst. Evol. Microbiol.">
        <title>Flammeovirga pacifica sp. nov., isolated from deep-sea sediment.</title>
        <authorList>
            <person name="Xu H."/>
            <person name="Fu Y."/>
            <person name="Yang N."/>
            <person name="Ding Z."/>
            <person name="Lai Q."/>
            <person name="Zeng R."/>
        </authorList>
    </citation>
    <scope>NUCLEOTIDE SEQUENCE [LARGE SCALE GENOMIC DNA]</scope>
    <source>
        <strain evidence="10">DSM 24597 / LMG 26175 / WPAGA1</strain>
    </source>
</reference>
<dbReference type="PANTHER" id="PTHR46018:SF2">
    <property type="entry name" value="ZINC PHOSPHODIESTERASE ELAC PROTEIN 1"/>
    <property type="match status" value="1"/>
</dbReference>
<name>A0A1S1YYJ9_FLAPC</name>
<dbReference type="Pfam" id="PF23023">
    <property type="entry name" value="Anti-Pycsar_Apyc1"/>
    <property type="match status" value="1"/>
</dbReference>
<gene>
    <name evidence="8" type="primary">rnz</name>
    <name evidence="9" type="ORF">NH26_06830</name>
</gene>
<dbReference type="STRING" id="915059.NH26_06830"/>
<evidence type="ECO:0000256" key="2">
    <source>
        <dbReference type="ARBA" id="ARBA00022694"/>
    </source>
</evidence>
<dbReference type="CDD" id="cd07717">
    <property type="entry name" value="RNaseZ_ZiPD-like_MBL-fold"/>
    <property type="match status" value="1"/>
</dbReference>
<evidence type="ECO:0000256" key="1">
    <source>
        <dbReference type="ARBA" id="ARBA00011738"/>
    </source>
</evidence>
<dbReference type="InterPro" id="IPR013471">
    <property type="entry name" value="RNase_Z/BN"/>
</dbReference>
<comment type="similarity">
    <text evidence="8">Belongs to the RNase Z family.</text>
</comment>
<feature type="active site" description="Proton acceptor" evidence="8">
    <location>
        <position position="66"/>
    </location>
</feature>
<comment type="cofactor">
    <cofactor evidence="8">
        <name>Zn(2+)</name>
        <dbReference type="ChEBI" id="CHEBI:29105"/>
    </cofactor>
    <text evidence="8">Binds 2 Zn(2+) ions.</text>
</comment>
<evidence type="ECO:0000256" key="8">
    <source>
        <dbReference type="HAMAP-Rule" id="MF_01818"/>
    </source>
</evidence>
<protein>
    <recommendedName>
        <fullName evidence="8">Ribonuclease Z</fullName>
        <shortName evidence="8">RNase Z</shortName>
        <ecNumber evidence="8">3.1.26.11</ecNumber>
    </recommendedName>
    <alternativeName>
        <fullName evidence="8">tRNA 3 endonuclease</fullName>
    </alternativeName>
    <alternativeName>
        <fullName evidence="8">tRNase Z</fullName>
    </alternativeName>
</protein>
<keyword evidence="4 8" id="KW-0479">Metal-binding</keyword>
<comment type="catalytic activity">
    <reaction evidence="8">
        <text>Endonucleolytic cleavage of RNA, removing extra 3' nucleotides from tRNA precursor, generating 3' termini of tRNAs. A 3'-hydroxy group is left at the tRNA terminus and a 5'-phosphoryl group is left at the trailer molecule.</text>
        <dbReference type="EC" id="3.1.26.11"/>
    </reaction>
</comment>
<dbReference type="OrthoDB" id="9800940at2"/>
<comment type="function">
    <text evidence="8">Zinc phosphodiesterase, which displays some tRNA 3'-processing endonuclease activity. Probably involved in tRNA maturation, by removing a 3'-trailer from precursor tRNA.</text>
</comment>
<feature type="binding site" evidence="8">
    <location>
        <position position="210"/>
    </location>
    <ligand>
        <name>Zn(2+)</name>
        <dbReference type="ChEBI" id="CHEBI:29105"/>
        <label>1</label>
        <note>catalytic</note>
    </ligand>
</feature>
<feature type="binding site" evidence="8">
    <location>
        <position position="142"/>
    </location>
    <ligand>
        <name>Zn(2+)</name>
        <dbReference type="ChEBI" id="CHEBI:29105"/>
        <label>1</label>
        <note>catalytic</note>
    </ligand>
</feature>
<dbReference type="EMBL" id="JRYR02000001">
    <property type="protein sequence ID" value="OHX66082.1"/>
    <property type="molecule type" value="Genomic_DNA"/>
</dbReference>
<dbReference type="Proteomes" id="UP000179797">
    <property type="component" value="Unassembled WGS sequence"/>
</dbReference>
<sequence length="305" mass="34929">MSFEITILGSSAAIPSKGRQMTSQHLRIGNQQFLIDCGEATQHQLLNLGISLHKIEHIFISHLHGDHFFGLPGLLSTMHLQRRTEPLYIHGPRGLDEVLLASFKHSKTELNYKVFLYDNPTMFSEVIYENEKITVETIPLTHRVPCTGFLFREKKKQYRIIPEKLPSGLPFEAFRALKRGENIEFNKNKINYEDVTLPPRKSRSYAFCSDTKYSKSVISKVFGVDLLYHESTFMDRHKERANITFHTTAKQAGSVAKEANVKQLLIGHFSARYADLTELLEEAQTEFNNTQLAIEGHKFSIVECD</sequence>